<organism evidence="2 3">
    <name type="scientific">Nonlabens ulvanivorans</name>
    <name type="common">Persicivirga ulvanivorans</name>
    <dbReference type="NCBI Taxonomy" id="906888"/>
    <lineage>
        <taxon>Bacteria</taxon>
        <taxon>Pseudomonadati</taxon>
        <taxon>Bacteroidota</taxon>
        <taxon>Flavobacteriia</taxon>
        <taxon>Flavobacteriales</taxon>
        <taxon>Flavobacteriaceae</taxon>
        <taxon>Nonlabens</taxon>
    </lineage>
</organism>
<dbReference type="Pfam" id="PF00535">
    <property type="entry name" value="Glycos_transf_2"/>
    <property type="match status" value="1"/>
</dbReference>
<dbReference type="GO" id="GO:0016758">
    <property type="term" value="F:hexosyltransferase activity"/>
    <property type="evidence" value="ECO:0007669"/>
    <property type="project" value="UniProtKB-ARBA"/>
</dbReference>
<dbReference type="CDD" id="cd00761">
    <property type="entry name" value="Glyco_tranf_GTA_type"/>
    <property type="match status" value="1"/>
</dbReference>
<evidence type="ECO:0000259" key="1">
    <source>
        <dbReference type="Pfam" id="PF00535"/>
    </source>
</evidence>
<dbReference type="Proteomes" id="UP000029647">
    <property type="component" value="Unassembled WGS sequence"/>
</dbReference>
<feature type="domain" description="Glycosyltransferase 2-like" evidence="1">
    <location>
        <begin position="6"/>
        <end position="167"/>
    </location>
</feature>
<keyword evidence="2" id="KW-0808">Transferase</keyword>
<evidence type="ECO:0000313" key="2">
    <source>
        <dbReference type="EMBL" id="GAL74974.1"/>
    </source>
</evidence>
<dbReference type="EMBL" id="BBNT01000003">
    <property type="protein sequence ID" value="GAL74974.1"/>
    <property type="molecule type" value="Genomic_DNA"/>
</dbReference>
<accession>A0A090WHY6</accession>
<proteinExistence type="predicted"/>
<reference evidence="2 3" key="1">
    <citation type="journal article" date="2014" name="Genome Announc.">
        <title>Draft Genome Sequences of Marine Flavobacterium Nonlabens Strains NR17, NR24, NR27, NR32, NR33, and Ara13.</title>
        <authorList>
            <person name="Nakanishi M."/>
            <person name="Meirelles P."/>
            <person name="Suzuki R."/>
            <person name="Takatani N."/>
            <person name="Mino S."/>
            <person name="Suda W."/>
            <person name="Oshima K."/>
            <person name="Hattori M."/>
            <person name="Ohkuma M."/>
            <person name="Hosokawa M."/>
            <person name="Miyashita K."/>
            <person name="Thompson F.L."/>
            <person name="Niwa A."/>
            <person name="Sawabe T."/>
            <person name="Sawabe T."/>
        </authorList>
    </citation>
    <scope>NUCLEOTIDE SEQUENCE [LARGE SCALE GENOMIC DNA]</scope>
    <source>
        <strain evidence="3">JCM19275</strain>
    </source>
</reference>
<dbReference type="Gene3D" id="3.90.550.10">
    <property type="entry name" value="Spore Coat Polysaccharide Biosynthesis Protein SpsA, Chain A"/>
    <property type="match status" value="1"/>
</dbReference>
<gene>
    <name evidence="2" type="ORF">JCM19275_1013</name>
</gene>
<dbReference type="InterPro" id="IPR029044">
    <property type="entry name" value="Nucleotide-diphossugar_trans"/>
</dbReference>
<dbReference type="InterPro" id="IPR001173">
    <property type="entry name" value="Glyco_trans_2-like"/>
</dbReference>
<dbReference type="SUPFAM" id="SSF53448">
    <property type="entry name" value="Nucleotide-diphospho-sugar transferases"/>
    <property type="match status" value="1"/>
</dbReference>
<evidence type="ECO:0000313" key="3">
    <source>
        <dbReference type="Proteomes" id="UP000029647"/>
    </source>
</evidence>
<protein>
    <submittedName>
        <fullName evidence="2">Glycosyltransferase PglI</fullName>
    </submittedName>
</protein>
<name>A0A090WHY6_NONUL</name>
<dbReference type="PANTHER" id="PTHR22916">
    <property type="entry name" value="GLYCOSYLTRANSFERASE"/>
    <property type="match status" value="1"/>
</dbReference>
<sequence length="308" mass="36337">MSDLISIIIPTFNRAHLIDVTIASIENQSYSNWECIVIDDGSSDDINEVMFAFAEANPKIKFYNRPAEHPKGANSCRNYGLEKSKGNYIMWFDSDDIMLENCLELHIEPLLKSTHNYSVSKFDNLLSTGERLIEPMFLNNTKESITGNKFLKQHIFFGTINAMFKKHFIDHIRWNENLKSGQEYNFFCNLLIRSREKGFFIDEPLSLRLIHSDSIQSNQNRQEEAYLENKLSCYYQTLQDTYEFLEKDEKEYLINHCLSFYFRLMKFKSYSFNNHALKFLQRDMTFVSGISFRLSLLLKKYLNKGHFL</sequence>
<dbReference type="PANTHER" id="PTHR22916:SF3">
    <property type="entry name" value="UDP-GLCNAC:BETAGAL BETA-1,3-N-ACETYLGLUCOSAMINYLTRANSFERASE-LIKE PROTEIN 1"/>
    <property type="match status" value="1"/>
</dbReference>
<dbReference type="AlphaFoldDB" id="A0A090WHY6"/>
<comment type="caution">
    <text evidence="2">The sequence shown here is derived from an EMBL/GenBank/DDBJ whole genome shotgun (WGS) entry which is preliminary data.</text>
</comment>